<keyword evidence="2 5" id="KW-1133">Transmembrane helix</keyword>
<organism evidence="6 7">
    <name type="scientific">Chondromyces crocatus</name>
    <dbReference type="NCBI Taxonomy" id="52"/>
    <lineage>
        <taxon>Bacteria</taxon>
        <taxon>Pseudomonadati</taxon>
        <taxon>Myxococcota</taxon>
        <taxon>Polyangia</taxon>
        <taxon>Polyangiales</taxon>
        <taxon>Polyangiaceae</taxon>
        <taxon>Chondromyces</taxon>
    </lineage>
</organism>
<keyword evidence="7" id="KW-1185">Reference proteome</keyword>
<dbReference type="KEGG" id="ccro:CMC5_075190"/>
<dbReference type="InterPro" id="IPR036259">
    <property type="entry name" value="MFS_trans_sf"/>
</dbReference>
<feature type="transmembrane region" description="Helical" evidence="5">
    <location>
        <begin position="135"/>
        <end position="155"/>
    </location>
</feature>
<dbReference type="PANTHER" id="PTHR43596">
    <property type="entry name" value="ADP,ATP CARRIER PROTEIN"/>
    <property type="match status" value="1"/>
</dbReference>
<keyword evidence="1 5" id="KW-0812">Transmembrane</keyword>
<dbReference type="PANTHER" id="PTHR43596:SF1">
    <property type="entry name" value="ADP,ATP CARRIER PROTEIN"/>
    <property type="match status" value="1"/>
</dbReference>
<feature type="transmembrane region" description="Helical" evidence="5">
    <location>
        <begin position="324"/>
        <end position="355"/>
    </location>
</feature>
<feature type="transmembrane region" description="Helical" evidence="5">
    <location>
        <begin position="405"/>
        <end position="429"/>
    </location>
</feature>
<feature type="transmembrane region" description="Helical" evidence="5">
    <location>
        <begin position="42"/>
        <end position="63"/>
    </location>
</feature>
<feature type="transmembrane region" description="Helical" evidence="5">
    <location>
        <begin position="254"/>
        <end position="274"/>
    </location>
</feature>
<keyword evidence="3 5" id="KW-0472">Membrane</keyword>
<evidence type="ECO:0000313" key="7">
    <source>
        <dbReference type="Proteomes" id="UP000067626"/>
    </source>
</evidence>
<feature type="transmembrane region" description="Helical" evidence="5">
    <location>
        <begin position="75"/>
        <end position="92"/>
    </location>
</feature>
<evidence type="ECO:0000256" key="4">
    <source>
        <dbReference type="SAM" id="MobiDB-lite"/>
    </source>
</evidence>
<dbReference type="GO" id="GO:0022857">
    <property type="term" value="F:transmembrane transporter activity"/>
    <property type="evidence" value="ECO:0007669"/>
    <property type="project" value="InterPro"/>
</dbReference>
<feature type="region of interest" description="Disordered" evidence="4">
    <location>
        <begin position="194"/>
        <end position="234"/>
    </location>
</feature>
<dbReference type="RefSeq" id="WP_245678061.1">
    <property type="nucleotide sequence ID" value="NZ_CP012159.1"/>
</dbReference>
<evidence type="ECO:0000256" key="2">
    <source>
        <dbReference type="ARBA" id="ARBA00022989"/>
    </source>
</evidence>
<dbReference type="EMBL" id="CP012159">
    <property type="protein sequence ID" value="AKT43287.1"/>
    <property type="molecule type" value="Genomic_DNA"/>
</dbReference>
<reference evidence="6 7" key="1">
    <citation type="submission" date="2015-07" db="EMBL/GenBank/DDBJ databases">
        <title>Genome analysis of myxobacterium Chondromyces crocatus Cm c5 reveals a high potential for natural compound synthesis and the genetic basis for the loss of fruiting body formation.</title>
        <authorList>
            <person name="Zaburannyi N."/>
            <person name="Bunk B."/>
            <person name="Maier J."/>
            <person name="Overmann J."/>
            <person name="Mueller R."/>
        </authorList>
    </citation>
    <scope>NUCLEOTIDE SEQUENCE [LARGE SCALE GENOMIC DNA]</scope>
    <source>
        <strain evidence="6 7">Cm c5</strain>
    </source>
</reference>
<feature type="transmembrane region" description="Helical" evidence="5">
    <location>
        <begin position="294"/>
        <end position="312"/>
    </location>
</feature>
<protein>
    <submittedName>
        <fullName evidence="6">MFS transporter</fullName>
    </submittedName>
</protein>
<dbReference type="AlphaFoldDB" id="A0A0K1ERK7"/>
<dbReference type="Gene3D" id="1.20.1250.20">
    <property type="entry name" value="MFS general substrate transporter like domains"/>
    <property type="match status" value="1"/>
</dbReference>
<dbReference type="SUPFAM" id="SSF103473">
    <property type="entry name" value="MFS general substrate transporter"/>
    <property type="match status" value="1"/>
</dbReference>
<dbReference type="Pfam" id="PF07690">
    <property type="entry name" value="MFS_1"/>
    <property type="match status" value="1"/>
</dbReference>
<dbReference type="PATRIC" id="fig|52.7.peg.8266"/>
<accession>A0A0K1ERK7</accession>
<evidence type="ECO:0000256" key="1">
    <source>
        <dbReference type="ARBA" id="ARBA00022692"/>
    </source>
</evidence>
<name>A0A0K1ERK7_CHOCO</name>
<evidence type="ECO:0000313" key="6">
    <source>
        <dbReference type="EMBL" id="AKT43287.1"/>
    </source>
</evidence>
<evidence type="ECO:0000256" key="5">
    <source>
        <dbReference type="SAM" id="Phobius"/>
    </source>
</evidence>
<evidence type="ECO:0000256" key="3">
    <source>
        <dbReference type="ARBA" id="ARBA00023136"/>
    </source>
</evidence>
<feature type="transmembrane region" description="Helical" evidence="5">
    <location>
        <begin position="7"/>
        <end position="26"/>
    </location>
</feature>
<gene>
    <name evidence="6" type="ORF">CMC5_075190</name>
</gene>
<dbReference type="Proteomes" id="UP000067626">
    <property type="component" value="Chromosome"/>
</dbReference>
<proteinExistence type="predicted"/>
<feature type="transmembrane region" description="Helical" evidence="5">
    <location>
        <begin position="104"/>
        <end position="123"/>
    </location>
</feature>
<sequence>MRPGEVRALLGSFAYFFCLLCSYYILRPVREEMGITGGVKNLPWLFTGTFVAMLAAVPLYAAVVARFSRRRFIPIVYRFFTLNLLVFYALFQRAAGQVGVAQGFYIWTSVFNLFVVSVFWGFMADLWRSEEGKRLFGFIAAGGSAGALAGPLLAGQLAGRIGVLNLLLIAAVVLELAAQCAGWLSRRASSARVTSGETARGGEASPGRGEPSAPVQGAPSAPGEGTRGRGEEAPEERIGHGLFSGLRPVFRSPYLLGISGITLLTTLTSTVLYWQQMHVISAQIADRAERTALFASMDLYTNILSLVVQAFVTGQVMRRVGLVWALAAVPVVSAVGFLGLAVSPVIALFVIFQVIRRAAHYGLERPAREVLFTVVPREEKYTSKGFIDTVVYRGGDAASVWASDALAPLIGAAGLSLAMLPVCALWIAVNVRLARRHAVLAREKPPVVEGSRVA</sequence>
<feature type="transmembrane region" description="Helical" evidence="5">
    <location>
        <begin position="161"/>
        <end position="184"/>
    </location>
</feature>
<dbReference type="InterPro" id="IPR011701">
    <property type="entry name" value="MFS"/>
</dbReference>
<dbReference type="STRING" id="52.CMC5_075190"/>